<feature type="transmembrane region" description="Helical" evidence="2">
    <location>
        <begin position="121"/>
        <end position="142"/>
    </location>
</feature>
<keyword evidence="4" id="KW-1185">Reference proteome</keyword>
<keyword evidence="2" id="KW-1133">Transmembrane helix</keyword>
<comment type="caution">
    <text evidence="3">The sequence shown here is derived from an EMBL/GenBank/DDBJ whole genome shotgun (WGS) entry which is preliminary data.</text>
</comment>
<proteinExistence type="predicted"/>
<dbReference type="EMBL" id="JACGCI010000269">
    <property type="protein sequence ID" value="KAF6741273.1"/>
    <property type="molecule type" value="Genomic_DNA"/>
</dbReference>
<keyword evidence="2" id="KW-0812">Transmembrane</keyword>
<keyword evidence="2" id="KW-0472">Membrane</keyword>
<dbReference type="AlphaFoldDB" id="A0A8H6LRQ0"/>
<evidence type="ECO:0000256" key="2">
    <source>
        <dbReference type="SAM" id="Phobius"/>
    </source>
</evidence>
<sequence>MTRGTKNPTAPPWSALALLKYSRKKKAAATIRGPRRPHPQTDRPPTVPPSAIDPRRCPRSARHLPASSIEHPPRLQNTTTPQNTTRTCPWPRTPAPYSLGRRSGHHSVRQGPVWLDFEAVFVHRLVAIAVPLTFSIVLRWAVETPPPYRPNRSIVENIRPWVWIYLV</sequence>
<gene>
    <name evidence="3" type="ORF">DFP72DRAFT_945834</name>
</gene>
<evidence type="ECO:0000256" key="1">
    <source>
        <dbReference type="SAM" id="MobiDB-lite"/>
    </source>
</evidence>
<organism evidence="3 4">
    <name type="scientific">Ephemerocybe angulata</name>
    <dbReference type="NCBI Taxonomy" id="980116"/>
    <lineage>
        <taxon>Eukaryota</taxon>
        <taxon>Fungi</taxon>
        <taxon>Dikarya</taxon>
        <taxon>Basidiomycota</taxon>
        <taxon>Agaricomycotina</taxon>
        <taxon>Agaricomycetes</taxon>
        <taxon>Agaricomycetidae</taxon>
        <taxon>Agaricales</taxon>
        <taxon>Agaricineae</taxon>
        <taxon>Psathyrellaceae</taxon>
        <taxon>Ephemerocybe</taxon>
    </lineage>
</organism>
<evidence type="ECO:0000313" key="4">
    <source>
        <dbReference type="Proteomes" id="UP000521943"/>
    </source>
</evidence>
<feature type="compositionally biased region" description="Basic residues" evidence="1">
    <location>
        <begin position="24"/>
        <end position="38"/>
    </location>
</feature>
<evidence type="ECO:0000313" key="3">
    <source>
        <dbReference type="EMBL" id="KAF6741273.1"/>
    </source>
</evidence>
<feature type="compositionally biased region" description="Low complexity" evidence="1">
    <location>
        <begin position="74"/>
        <end position="87"/>
    </location>
</feature>
<dbReference type="Proteomes" id="UP000521943">
    <property type="component" value="Unassembled WGS sequence"/>
</dbReference>
<name>A0A8H6LRQ0_9AGAR</name>
<feature type="region of interest" description="Disordered" evidence="1">
    <location>
        <begin position="24"/>
        <end position="90"/>
    </location>
</feature>
<accession>A0A8H6LRQ0</accession>
<reference evidence="3 4" key="1">
    <citation type="submission" date="2020-07" db="EMBL/GenBank/DDBJ databases">
        <title>Comparative genomics of pyrophilous fungi reveals a link between fire events and developmental genes.</title>
        <authorList>
            <consortium name="DOE Joint Genome Institute"/>
            <person name="Steindorff A.S."/>
            <person name="Carver A."/>
            <person name="Calhoun S."/>
            <person name="Stillman K."/>
            <person name="Liu H."/>
            <person name="Lipzen A."/>
            <person name="Pangilinan J."/>
            <person name="Labutti K."/>
            <person name="Bruns T.D."/>
            <person name="Grigoriev I.V."/>
        </authorList>
    </citation>
    <scope>NUCLEOTIDE SEQUENCE [LARGE SCALE GENOMIC DNA]</scope>
    <source>
        <strain evidence="3 4">CBS 144469</strain>
    </source>
</reference>
<protein>
    <submittedName>
        <fullName evidence="3">Uncharacterized protein</fullName>
    </submittedName>
</protein>